<gene>
    <name evidence="2" type="ORF">HNP47_003021</name>
</gene>
<protein>
    <submittedName>
        <fullName evidence="2">ABC-type siderophore export system fused ATPase/permease subunit</fullName>
    </submittedName>
</protein>
<keyword evidence="1" id="KW-1133">Transmembrane helix</keyword>
<dbReference type="EMBL" id="JACHLJ010000004">
    <property type="protein sequence ID" value="MBB5773001.1"/>
    <property type="molecule type" value="Genomic_DNA"/>
</dbReference>
<sequence>MDYLKRAPFGGLFVVTFTVAATFQVLMSVLGLLLAFLSPGLFFMNGAPATSPVQAVGTLLFLLVVGLVVNAGMSALGSLLLMGVRLALPKRASI</sequence>
<keyword evidence="1" id="KW-0472">Membrane</keyword>
<keyword evidence="1" id="KW-0812">Transmembrane</keyword>
<organism evidence="2 3">
    <name type="scientific">Brevundimonas vesicularis</name>
    <name type="common">Pseudomonas vesicularis</name>
    <dbReference type="NCBI Taxonomy" id="41276"/>
    <lineage>
        <taxon>Bacteria</taxon>
        <taxon>Pseudomonadati</taxon>
        <taxon>Pseudomonadota</taxon>
        <taxon>Alphaproteobacteria</taxon>
        <taxon>Caulobacterales</taxon>
        <taxon>Caulobacteraceae</taxon>
        <taxon>Brevundimonas</taxon>
    </lineage>
</organism>
<evidence type="ECO:0000313" key="3">
    <source>
        <dbReference type="Proteomes" id="UP000556201"/>
    </source>
</evidence>
<evidence type="ECO:0000313" key="2">
    <source>
        <dbReference type="EMBL" id="MBB5773001.1"/>
    </source>
</evidence>
<dbReference type="AlphaFoldDB" id="A0A7W9FWZ4"/>
<comment type="caution">
    <text evidence="2">The sequence shown here is derived from an EMBL/GenBank/DDBJ whole genome shotgun (WGS) entry which is preliminary data.</text>
</comment>
<name>A0A7W9FWZ4_BREVE</name>
<feature type="transmembrane region" description="Helical" evidence="1">
    <location>
        <begin position="57"/>
        <end position="81"/>
    </location>
</feature>
<accession>A0A7W9FWZ4</accession>
<dbReference type="Proteomes" id="UP000556201">
    <property type="component" value="Unassembled WGS sequence"/>
</dbReference>
<proteinExistence type="predicted"/>
<reference evidence="2 3" key="1">
    <citation type="submission" date="2020-08" db="EMBL/GenBank/DDBJ databases">
        <title>Functional genomics of gut bacteria from endangered species of beetles.</title>
        <authorList>
            <person name="Carlos-Shanley C."/>
        </authorList>
    </citation>
    <scope>NUCLEOTIDE SEQUENCE [LARGE SCALE GENOMIC DNA]</scope>
    <source>
        <strain evidence="2 3">S00192</strain>
    </source>
</reference>
<evidence type="ECO:0000256" key="1">
    <source>
        <dbReference type="SAM" id="Phobius"/>
    </source>
</evidence>
<feature type="transmembrane region" description="Helical" evidence="1">
    <location>
        <begin position="12"/>
        <end position="37"/>
    </location>
</feature>
<dbReference type="RefSeq" id="WP_184280177.1">
    <property type="nucleotide sequence ID" value="NZ_JACHLJ010000004.1"/>
</dbReference>